<evidence type="ECO:0000313" key="2">
    <source>
        <dbReference type="EMBL" id="PKI50133.1"/>
    </source>
</evidence>
<feature type="region of interest" description="Disordered" evidence="1">
    <location>
        <begin position="1"/>
        <end position="72"/>
    </location>
</feature>
<gene>
    <name evidence="2" type="ORF">CRG98_029457</name>
</gene>
<dbReference type="Proteomes" id="UP000233551">
    <property type="component" value="Unassembled WGS sequence"/>
</dbReference>
<dbReference type="AlphaFoldDB" id="A0A2I0J255"/>
<accession>A0A2I0J255</accession>
<evidence type="ECO:0000313" key="3">
    <source>
        <dbReference type="Proteomes" id="UP000233551"/>
    </source>
</evidence>
<dbReference type="EMBL" id="PGOL01002143">
    <property type="protein sequence ID" value="PKI50133.1"/>
    <property type="molecule type" value="Genomic_DNA"/>
</dbReference>
<sequence length="72" mass="7607">MEAVALVNAGHLHPLKRGHWRPRSAPEPLPSNPPSLFPREERGGDPMVVARGSTTTAQMRSPVASGGASDLV</sequence>
<comment type="caution">
    <text evidence="2">The sequence shown here is derived from an EMBL/GenBank/DDBJ whole genome shotgun (WGS) entry which is preliminary data.</text>
</comment>
<feature type="compositionally biased region" description="Basic residues" evidence="1">
    <location>
        <begin position="13"/>
        <end position="22"/>
    </location>
</feature>
<organism evidence="2 3">
    <name type="scientific">Punica granatum</name>
    <name type="common">Pomegranate</name>
    <dbReference type="NCBI Taxonomy" id="22663"/>
    <lineage>
        <taxon>Eukaryota</taxon>
        <taxon>Viridiplantae</taxon>
        <taxon>Streptophyta</taxon>
        <taxon>Embryophyta</taxon>
        <taxon>Tracheophyta</taxon>
        <taxon>Spermatophyta</taxon>
        <taxon>Magnoliopsida</taxon>
        <taxon>eudicotyledons</taxon>
        <taxon>Gunneridae</taxon>
        <taxon>Pentapetalae</taxon>
        <taxon>rosids</taxon>
        <taxon>malvids</taxon>
        <taxon>Myrtales</taxon>
        <taxon>Lythraceae</taxon>
        <taxon>Punica</taxon>
    </lineage>
</organism>
<proteinExistence type="predicted"/>
<reference evidence="2 3" key="1">
    <citation type="submission" date="2017-11" db="EMBL/GenBank/DDBJ databases">
        <title>De-novo sequencing of pomegranate (Punica granatum L.) genome.</title>
        <authorList>
            <person name="Akparov Z."/>
            <person name="Amiraslanov A."/>
            <person name="Hajiyeva S."/>
            <person name="Abbasov M."/>
            <person name="Kaur K."/>
            <person name="Hamwieh A."/>
            <person name="Solovyev V."/>
            <person name="Salamov A."/>
            <person name="Braich B."/>
            <person name="Kosarev P."/>
            <person name="Mahmoud A."/>
            <person name="Hajiyev E."/>
            <person name="Babayeva S."/>
            <person name="Izzatullayeva V."/>
            <person name="Mammadov A."/>
            <person name="Mammadov A."/>
            <person name="Sharifova S."/>
            <person name="Ojaghi J."/>
            <person name="Eynullazada K."/>
            <person name="Bayramov B."/>
            <person name="Abdulazimova A."/>
            <person name="Shahmuradov I."/>
        </authorList>
    </citation>
    <scope>NUCLEOTIDE SEQUENCE [LARGE SCALE GENOMIC DNA]</scope>
    <source>
        <strain evidence="3">cv. AG2017</strain>
        <tissue evidence="2">Leaf</tissue>
    </source>
</reference>
<evidence type="ECO:0000256" key="1">
    <source>
        <dbReference type="SAM" id="MobiDB-lite"/>
    </source>
</evidence>
<protein>
    <submittedName>
        <fullName evidence="2">Uncharacterized protein</fullName>
    </submittedName>
</protein>
<name>A0A2I0J255_PUNGR</name>
<feature type="compositionally biased region" description="Pro residues" evidence="1">
    <location>
        <begin position="25"/>
        <end position="36"/>
    </location>
</feature>
<keyword evidence="3" id="KW-1185">Reference proteome</keyword>